<dbReference type="Proteomes" id="UP000309676">
    <property type="component" value="Unassembled WGS sequence"/>
</dbReference>
<accession>A0A5R9GCC1</accession>
<proteinExistence type="predicted"/>
<evidence type="ECO:0000313" key="1">
    <source>
        <dbReference type="EMBL" id="TLS52729.1"/>
    </source>
</evidence>
<gene>
    <name evidence="1" type="ORF">FE782_08865</name>
</gene>
<reference evidence="1 2" key="1">
    <citation type="submission" date="2019-05" db="EMBL/GenBank/DDBJ databases">
        <authorList>
            <person name="Narsing Rao M.P."/>
            <person name="Li W.J."/>
        </authorList>
    </citation>
    <scope>NUCLEOTIDE SEQUENCE [LARGE SCALE GENOMIC DNA]</scope>
    <source>
        <strain evidence="1 2">SYSU_K30003</strain>
    </source>
</reference>
<dbReference type="AlphaFoldDB" id="A0A5R9GCC1"/>
<dbReference type="OrthoDB" id="2607101at2"/>
<dbReference type="EMBL" id="VCIW01000004">
    <property type="protein sequence ID" value="TLS52729.1"/>
    <property type="molecule type" value="Genomic_DNA"/>
</dbReference>
<dbReference type="RefSeq" id="WP_138193720.1">
    <property type="nucleotide sequence ID" value="NZ_VCIW01000004.1"/>
</dbReference>
<keyword evidence="2" id="KW-1185">Reference proteome</keyword>
<comment type="caution">
    <text evidence="1">The sequence shown here is derived from an EMBL/GenBank/DDBJ whole genome shotgun (WGS) entry which is preliminary data.</text>
</comment>
<name>A0A5R9GCC1_9BACL</name>
<protein>
    <submittedName>
        <fullName evidence="1">Uncharacterized protein</fullName>
    </submittedName>
</protein>
<organism evidence="1 2">
    <name type="scientific">Paenibacillus antri</name>
    <dbReference type="NCBI Taxonomy" id="2582848"/>
    <lineage>
        <taxon>Bacteria</taxon>
        <taxon>Bacillati</taxon>
        <taxon>Bacillota</taxon>
        <taxon>Bacilli</taxon>
        <taxon>Bacillales</taxon>
        <taxon>Paenibacillaceae</taxon>
        <taxon>Paenibacillus</taxon>
    </lineage>
</organism>
<evidence type="ECO:0000313" key="2">
    <source>
        <dbReference type="Proteomes" id="UP000309676"/>
    </source>
</evidence>
<sequence length="138" mass="15964">MTESESGRLRSLLRQLAEKLGGQEPDDAQEMRIADLMERNEFDGDAEVPAWLLDLLSSVNNRDITGVWVDYERGEGDDSNLYNLIRELNEALPIEYENNEESWLLTFPQLQVEACISWEGACYKVSRIGETWEFEEEQ</sequence>